<comment type="caution">
    <text evidence="1">The sequence shown here is derived from an EMBL/GenBank/DDBJ whole genome shotgun (WGS) entry which is preliminary data.</text>
</comment>
<dbReference type="RefSeq" id="WP_038987112.1">
    <property type="nucleotide sequence ID" value="NZ_JWJO01000042.1"/>
</dbReference>
<organism evidence="1 2">
    <name type="scientific">Myroides marinus</name>
    <dbReference type="NCBI Taxonomy" id="703342"/>
    <lineage>
        <taxon>Bacteria</taxon>
        <taxon>Pseudomonadati</taxon>
        <taxon>Bacteroidota</taxon>
        <taxon>Flavobacteriia</taxon>
        <taxon>Flavobacteriales</taxon>
        <taxon>Flavobacteriaceae</taxon>
        <taxon>Myroides</taxon>
    </lineage>
</organism>
<keyword evidence="2" id="KW-1185">Reference proteome</keyword>
<gene>
    <name evidence="1" type="ORF">AV926_14565</name>
</gene>
<dbReference type="Proteomes" id="UP000076630">
    <property type="component" value="Unassembled WGS sequence"/>
</dbReference>
<proteinExistence type="predicted"/>
<dbReference type="EMBL" id="LQNU01000073">
    <property type="protein sequence ID" value="KZE77150.1"/>
    <property type="molecule type" value="Genomic_DNA"/>
</dbReference>
<dbReference type="AlphaFoldDB" id="A0A163X140"/>
<dbReference type="OrthoDB" id="1408337at2"/>
<evidence type="ECO:0000313" key="1">
    <source>
        <dbReference type="EMBL" id="KZE77150.1"/>
    </source>
</evidence>
<accession>A0A163X140</accession>
<reference evidence="1 2" key="1">
    <citation type="submission" date="2016-01" db="EMBL/GenBank/DDBJ databases">
        <title>Whole genome sequencing of Myroides marinus L41.</title>
        <authorList>
            <person name="Hong K.W."/>
        </authorList>
    </citation>
    <scope>NUCLEOTIDE SEQUENCE [LARGE SCALE GENOMIC DNA]</scope>
    <source>
        <strain evidence="1 2">L41</strain>
    </source>
</reference>
<sequence length="295" mass="35628">MSDTTYIKLSKYSKSLDRLLNELETDNFTNDIWQCYKQESYTIVYKELDSIDFEVLLIELRNNNFSKETLYNIVSIIDKLNLLFEEYNNQIQSLDLYKLYHKIYVSHLFDDKIKLAIEDLKHVQKREIPLETPKNLNEVDIEYFKNELEKIKNEKLLFEKENTHLLTDYYSLFKSHIYKAKGWITTYFPKERLNLDDDIFTSMQVNLLYEECILMQCFTTNDLSFEDFYLILNRRKPKVPFTQSFKQVTKFAKELKPYTDKVDRQIKDQWREFVCTELNLKLSTIKSYGHKSKNI</sequence>
<protein>
    <submittedName>
        <fullName evidence="1">Uncharacterized protein</fullName>
    </submittedName>
</protein>
<name>A0A163X140_9FLAO</name>
<evidence type="ECO:0000313" key="2">
    <source>
        <dbReference type="Proteomes" id="UP000076630"/>
    </source>
</evidence>